<dbReference type="InterPro" id="IPR042188">
    <property type="entry name" value="MmgE/PrpD_sf_2"/>
</dbReference>
<accession>A0ABQ6LW32</accession>
<evidence type="ECO:0000259" key="2">
    <source>
        <dbReference type="Pfam" id="PF03972"/>
    </source>
</evidence>
<dbReference type="Proteomes" id="UP001224392">
    <property type="component" value="Unassembled WGS sequence"/>
</dbReference>
<gene>
    <name evidence="4" type="ORF">MNKW57_06110</name>
</gene>
<proteinExistence type="inferred from homology"/>
<dbReference type="InterPro" id="IPR045336">
    <property type="entry name" value="MmgE_PrpD_N"/>
</dbReference>
<dbReference type="Pfam" id="PF03972">
    <property type="entry name" value="MmgE_PrpD_N"/>
    <property type="match status" value="1"/>
</dbReference>
<dbReference type="RefSeq" id="WP_285762793.1">
    <property type="nucleotide sequence ID" value="NZ_BSYJ01000001.1"/>
</dbReference>
<reference evidence="4 5" key="1">
    <citation type="submission" date="2023-04" db="EMBL/GenBank/DDBJ databases">
        <title>Marinobulbifer ophiurae gen. nov., sp. Nov., isolate from tissue of brittle star Ophioplocus japonicus.</title>
        <authorList>
            <person name="Kawano K."/>
            <person name="Sawayama S."/>
            <person name="Nakagawa S."/>
        </authorList>
    </citation>
    <scope>NUCLEOTIDE SEQUENCE [LARGE SCALE GENOMIC DNA]</scope>
    <source>
        <strain evidence="4 5">NKW57</strain>
    </source>
</reference>
<evidence type="ECO:0000313" key="4">
    <source>
        <dbReference type="EMBL" id="GMG86290.1"/>
    </source>
</evidence>
<dbReference type="InterPro" id="IPR036148">
    <property type="entry name" value="MmgE/PrpD_sf"/>
</dbReference>
<dbReference type="SUPFAM" id="SSF103378">
    <property type="entry name" value="2-methylcitrate dehydratase PrpD"/>
    <property type="match status" value="1"/>
</dbReference>
<dbReference type="InterPro" id="IPR042183">
    <property type="entry name" value="MmgE/PrpD_sf_1"/>
</dbReference>
<dbReference type="EMBL" id="BSYJ01000001">
    <property type="protein sequence ID" value="GMG86290.1"/>
    <property type="molecule type" value="Genomic_DNA"/>
</dbReference>
<comment type="similarity">
    <text evidence="1">Belongs to the PrpD family.</text>
</comment>
<organism evidence="4 5">
    <name type="scientific">Biformimicrobium ophioploci</name>
    <dbReference type="NCBI Taxonomy" id="3036711"/>
    <lineage>
        <taxon>Bacteria</taxon>
        <taxon>Pseudomonadati</taxon>
        <taxon>Pseudomonadota</taxon>
        <taxon>Gammaproteobacteria</taxon>
        <taxon>Cellvibrionales</taxon>
        <taxon>Microbulbiferaceae</taxon>
        <taxon>Biformimicrobium</taxon>
    </lineage>
</organism>
<feature type="domain" description="MmgE/PrpD N-terminal" evidence="2">
    <location>
        <begin position="7"/>
        <end position="243"/>
    </location>
</feature>
<comment type="caution">
    <text evidence="4">The sequence shown here is derived from an EMBL/GenBank/DDBJ whole genome shotgun (WGS) entry which is preliminary data.</text>
</comment>
<protein>
    <recommendedName>
        <fullName evidence="6">MmgE/PrpD family protein</fullName>
    </recommendedName>
</protein>
<sequence length="462" mass="49343">MSDFEARLVAHVAGTQFEDLDTAAVEACKNFVLDSFGVGLSGSRMGMAPRLLRRMRDWGAAPQNAGATAWGHGTRLPVPAAAMLNAFQIHNQEFDCVHEPAVVHPMAVILSALFADAEARRASGRDLLLSVVLAVDVATVLGMSASTPMRFFRPGTAGCIGAAAGLARLRGYDEDGIREAMSIAYSQTGGTMQAHTEGAAVLPMQVAFNARNAITAVDMVADGLCGPRDFLSGQFGYFSIMESAGNAPDAFALLGREWQISRVSHKPFPTGRAAHGTLDGLLQLRSVHGFAPEDIARVEVQAPPLVRRLVGRPPKAQMTPGYAKLCIGYVAATLLQRGDVRVEDFDPAALQDPARLQLAQRITMVAGSVDDPNALAPQQVSVFLQDGREHSLELPEILGSPERPLTREQQLRKFHRCVASARHPLPATAADAIVRQVESLESLDNVAYLSSLLCSGAAHELA</sequence>
<dbReference type="PANTHER" id="PTHR16943:SF8">
    <property type="entry name" value="2-METHYLCITRATE DEHYDRATASE"/>
    <property type="match status" value="1"/>
</dbReference>
<evidence type="ECO:0008006" key="6">
    <source>
        <dbReference type="Google" id="ProtNLM"/>
    </source>
</evidence>
<dbReference type="InterPro" id="IPR045337">
    <property type="entry name" value="MmgE_PrpD_C"/>
</dbReference>
<keyword evidence="5" id="KW-1185">Reference proteome</keyword>
<evidence type="ECO:0000256" key="1">
    <source>
        <dbReference type="ARBA" id="ARBA00006174"/>
    </source>
</evidence>
<dbReference type="PANTHER" id="PTHR16943">
    <property type="entry name" value="2-METHYLCITRATE DEHYDRATASE-RELATED"/>
    <property type="match status" value="1"/>
</dbReference>
<evidence type="ECO:0000313" key="5">
    <source>
        <dbReference type="Proteomes" id="UP001224392"/>
    </source>
</evidence>
<dbReference type="InterPro" id="IPR005656">
    <property type="entry name" value="MmgE_PrpD"/>
</dbReference>
<feature type="domain" description="MmgE/PrpD C-terminal" evidence="3">
    <location>
        <begin position="268"/>
        <end position="422"/>
    </location>
</feature>
<dbReference type="Gene3D" id="3.30.1330.120">
    <property type="entry name" value="2-methylcitrate dehydratase PrpD"/>
    <property type="match status" value="1"/>
</dbReference>
<dbReference type="Gene3D" id="1.10.4100.10">
    <property type="entry name" value="2-methylcitrate dehydratase PrpD"/>
    <property type="match status" value="1"/>
</dbReference>
<name>A0ABQ6LW32_9GAMM</name>
<evidence type="ECO:0000259" key="3">
    <source>
        <dbReference type="Pfam" id="PF19305"/>
    </source>
</evidence>
<dbReference type="Pfam" id="PF19305">
    <property type="entry name" value="MmgE_PrpD_C"/>
    <property type="match status" value="1"/>
</dbReference>